<accession>A0ABX6ILG2</accession>
<name>A0ABX6ILG2_9ACTN</name>
<sequence length="115" mass="12465">MTSNGNEIETFRGIYEKHVAGVAAGDMETVLADMVRANLPTVFDGVDIPRGSIETYEIIGVRADGEQMVGETVYRTKAGVIGLRSIWDRHDDRWLAAELANFPVPGSGAADEVAR</sequence>
<gene>
    <name evidence="1" type="ORF">GII31_19485</name>
</gene>
<protein>
    <recommendedName>
        <fullName evidence="3">SnoaL-like domain-containing protein</fullName>
    </recommendedName>
</protein>
<evidence type="ECO:0000313" key="1">
    <source>
        <dbReference type="EMBL" id="QHN36757.1"/>
    </source>
</evidence>
<proteinExistence type="predicted"/>
<dbReference type="EMBL" id="CP045809">
    <property type="protein sequence ID" value="QHN36757.1"/>
    <property type="molecule type" value="Genomic_DNA"/>
</dbReference>
<organism evidence="1 2">
    <name type="scientific">Gordonia pseudamarae</name>
    <dbReference type="NCBI Taxonomy" id="2831662"/>
    <lineage>
        <taxon>Bacteria</taxon>
        <taxon>Bacillati</taxon>
        <taxon>Actinomycetota</taxon>
        <taxon>Actinomycetes</taxon>
        <taxon>Mycobacteriales</taxon>
        <taxon>Gordoniaceae</taxon>
        <taxon>Gordonia</taxon>
    </lineage>
</organism>
<dbReference type="Proteomes" id="UP001059836">
    <property type="component" value="Chromosome"/>
</dbReference>
<evidence type="ECO:0008006" key="3">
    <source>
        <dbReference type="Google" id="ProtNLM"/>
    </source>
</evidence>
<dbReference type="RefSeq" id="WP_213245029.1">
    <property type="nucleotide sequence ID" value="NZ_CP045806.1"/>
</dbReference>
<keyword evidence="2" id="KW-1185">Reference proteome</keyword>
<evidence type="ECO:0000313" key="2">
    <source>
        <dbReference type="Proteomes" id="UP001059836"/>
    </source>
</evidence>
<reference evidence="1" key="1">
    <citation type="journal article" date="2021" name="Nat. Microbiol.">
        <title>Cocultivation of an ultrasmall environmental parasitic bacterium with lytic ability against bacteria associated with wastewater foams.</title>
        <authorList>
            <person name="Batinovic S."/>
            <person name="Rose J.J.A."/>
            <person name="Ratcliffe J."/>
            <person name="Seviour R.J."/>
            <person name="Petrovski S."/>
        </authorList>
    </citation>
    <scope>NUCLEOTIDE SEQUENCE</scope>
    <source>
        <strain evidence="1">CON9</strain>
    </source>
</reference>